<dbReference type="Proteomes" id="UP000827986">
    <property type="component" value="Unassembled WGS sequence"/>
</dbReference>
<evidence type="ECO:0000256" key="1">
    <source>
        <dbReference type="SAM" id="MobiDB-lite"/>
    </source>
</evidence>
<comment type="caution">
    <text evidence="2">The sequence shown here is derived from an EMBL/GenBank/DDBJ whole genome shotgun (WGS) entry which is preliminary data.</text>
</comment>
<reference evidence="2" key="1">
    <citation type="submission" date="2021-09" db="EMBL/GenBank/DDBJ databases">
        <title>The genome of Mauremys mutica provides insights into the evolution of semi-aquatic lifestyle.</title>
        <authorList>
            <person name="Gong S."/>
            <person name="Gao Y."/>
        </authorList>
    </citation>
    <scope>NUCLEOTIDE SEQUENCE</scope>
    <source>
        <strain evidence="2">MM-2020</strain>
        <tissue evidence="2">Muscle</tissue>
    </source>
</reference>
<accession>A0A9D3XA96</accession>
<keyword evidence="3" id="KW-1185">Reference proteome</keyword>
<dbReference type="AlphaFoldDB" id="A0A9D3XA96"/>
<sequence length="149" mass="15765">MHGHPSLPISKGSQTTTLKTRGNLAIARTQTLRSGRAPNKQPAAPSSADRRPTQEGEEKRSRGQLPPQGLGGKRTQAHSTPQVPLLGQQGSTHNTLTSLQAATQPGYHQLSQSYFLSSPPGVPESHGHPPPPQDTLPGAIQLLLSISQV</sequence>
<feature type="compositionally biased region" description="Polar residues" evidence="1">
    <location>
        <begin position="77"/>
        <end position="103"/>
    </location>
</feature>
<organism evidence="2 3">
    <name type="scientific">Mauremys mutica</name>
    <name type="common">yellowpond turtle</name>
    <dbReference type="NCBI Taxonomy" id="74926"/>
    <lineage>
        <taxon>Eukaryota</taxon>
        <taxon>Metazoa</taxon>
        <taxon>Chordata</taxon>
        <taxon>Craniata</taxon>
        <taxon>Vertebrata</taxon>
        <taxon>Euteleostomi</taxon>
        <taxon>Archelosauria</taxon>
        <taxon>Testudinata</taxon>
        <taxon>Testudines</taxon>
        <taxon>Cryptodira</taxon>
        <taxon>Durocryptodira</taxon>
        <taxon>Testudinoidea</taxon>
        <taxon>Geoemydidae</taxon>
        <taxon>Geoemydinae</taxon>
        <taxon>Mauremys</taxon>
    </lineage>
</organism>
<gene>
    <name evidence="2" type="ORF">KIL84_008244</name>
</gene>
<evidence type="ECO:0000313" key="3">
    <source>
        <dbReference type="Proteomes" id="UP000827986"/>
    </source>
</evidence>
<proteinExistence type="predicted"/>
<protein>
    <submittedName>
        <fullName evidence="2">Uncharacterized protein</fullName>
    </submittedName>
</protein>
<feature type="compositionally biased region" description="Basic and acidic residues" evidence="1">
    <location>
        <begin position="48"/>
        <end position="61"/>
    </location>
</feature>
<feature type="region of interest" description="Disordered" evidence="1">
    <location>
        <begin position="1"/>
        <end position="137"/>
    </location>
</feature>
<feature type="compositionally biased region" description="Polar residues" evidence="1">
    <location>
        <begin position="11"/>
        <end position="20"/>
    </location>
</feature>
<evidence type="ECO:0000313" key="2">
    <source>
        <dbReference type="EMBL" id="KAH1175370.1"/>
    </source>
</evidence>
<dbReference type="EMBL" id="JAHDVG010000477">
    <property type="protein sequence ID" value="KAH1175370.1"/>
    <property type="molecule type" value="Genomic_DNA"/>
</dbReference>
<name>A0A9D3XA96_9SAUR</name>